<feature type="transmembrane region" description="Helical" evidence="2">
    <location>
        <begin position="29"/>
        <end position="50"/>
    </location>
</feature>
<dbReference type="GeneID" id="77732456"/>
<keyword evidence="2" id="KW-1133">Transmembrane helix</keyword>
<sequence length="275" mass="30923">MKCLKDILLFVVLLPIPSASPLLVVLFSLAVVLTIRPCVYCIALFIIIFLTTSPASPFLDIPYPHIPVNPLRPLTSPSPDRSWLSWGEGSIWDPSIVGYREIAKQYPTEEELLANITVVDSAATKEDNNTESWWSRRGWYRSTDNSAAATPAEPSASTSIPLRSSPSDKIAPLPASYFDLRWGGLGFVIDFGFGRTEEGMQWEVDDAKRAVAVEEATGWNQLWVIPPKQEDYTKFPWDDIQAYFGRKEVQVAGEGTKAKDRERSMWDRFSFLGSW</sequence>
<gene>
    <name evidence="3" type="ORF">MKK02DRAFT_45131</name>
</gene>
<dbReference type="InterPro" id="IPR009598">
    <property type="entry name" value="BCALP"/>
</dbReference>
<name>A0AA38HB98_9TREE</name>
<evidence type="ECO:0000313" key="3">
    <source>
        <dbReference type="EMBL" id="KAI9636424.1"/>
    </source>
</evidence>
<evidence type="ECO:0000256" key="1">
    <source>
        <dbReference type="SAM" id="MobiDB-lite"/>
    </source>
</evidence>
<dbReference type="RefSeq" id="XP_052946201.1">
    <property type="nucleotide sequence ID" value="XM_053093251.1"/>
</dbReference>
<organism evidence="3 4">
    <name type="scientific">Dioszegia hungarica</name>
    <dbReference type="NCBI Taxonomy" id="4972"/>
    <lineage>
        <taxon>Eukaryota</taxon>
        <taxon>Fungi</taxon>
        <taxon>Dikarya</taxon>
        <taxon>Basidiomycota</taxon>
        <taxon>Agaricomycotina</taxon>
        <taxon>Tremellomycetes</taxon>
        <taxon>Tremellales</taxon>
        <taxon>Bulleribasidiaceae</taxon>
        <taxon>Dioszegia</taxon>
    </lineage>
</organism>
<dbReference type="Proteomes" id="UP001164286">
    <property type="component" value="Unassembled WGS sequence"/>
</dbReference>
<accession>A0AA38HB98</accession>
<comment type="caution">
    <text evidence="3">The sequence shown here is derived from an EMBL/GenBank/DDBJ whole genome shotgun (WGS) entry which is preliminary data.</text>
</comment>
<dbReference type="EMBL" id="JAKWFO010000005">
    <property type="protein sequence ID" value="KAI9636424.1"/>
    <property type="molecule type" value="Genomic_DNA"/>
</dbReference>
<protein>
    <submittedName>
        <fullName evidence="3">Uncharacterized protein</fullName>
    </submittedName>
</protein>
<dbReference type="AlphaFoldDB" id="A0AA38HB98"/>
<dbReference type="SMART" id="SM01396">
    <property type="entry name" value="BC10"/>
    <property type="match status" value="1"/>
</dbReference>
<reference evidence="3" key="1">
    <citation type="journal article" date="2022" name="G3 (Bethesda)">
        <title>High quality genome of the basidiomycete yeast Dioszegia hungarica PDD-24b-2 isolated from cloud water.</title>
        <authorList>
            <person name="Jarrige D."/>
            <person name="Haridas S."/>
            <person name="Bleykasten-Grosshans C."/>
            <person name="Joly M."/>
            <person name="Nadalig T."/>
            <person name="Sancelme M."/>
            <person name="Vuilleumier S."/>
            <person name="Grigoriev I.V."/>
            <person name="Amato P."/>
            <person name="Bringel F."/>
        </authorList>
    </citation>
    <scope>NUCLEOTIDE SEQUENCE</scope>
    <source>
        <strain evidence="3">PDD-24b-2</strain>
    </source>
</reference>
<keyword evidence="2" id="KW-0472">Membrane</keyword>
<feature type="region of interest" description="Disordered" evidence="1">
    <location>
        <begin position="145"/>
        <end position="165"/>
    </location>
</feature>
<keyword evidence="2" id="KW-0812">Transmembrane</keyword>
<proteinExistence type="predicted"/>
<keyword evidence="4" id="KW-1185">Reference proteome</keyword>
<evidence type="ECO:0000313" key="4">
    <source>
        <dbReference type="Proteomes" id="UP001164286"/>
    </source>
</evidence>
<evidence type="ECO:0000256" key="2">
    <source>
        <dbReference type="SAM" id="Phobius"/>
    </source>
</evidence>
<feature type="compositionally biased region" description="Low complexity" evidence="1">
    <location>
        <begin position="146"/>
        <end position="159"/>
    </location>
</feature>